<comment type="caution">
    <text evidence="1">The sequence shown here is derived from an EMBL/GenBank/DDBJ whole genome shotgun (WGS) entry which is preliminary data.</text>
</comment>
<evidence type="ECO:0000313" key="2">
    <source>
        <dbReference type="Proteomes" id="UP000220527"/>
    </source>
</evidence>
<protein>
    <recommendedName>
        <fullName evidence="3">DUF2281 domain-containing protein</fullName>
    </recommendedName>
</protein>
<organism evidence="1 2">
    <name type="scientific">Candidatus Viridilinea mediisalina</name>
    <dbReference type="NCBI Taxonomy" id="2024553"/>
    <lineage>
        <taxon>Bacteria</taxon>
        <taxon>Bacillati</taxon>
        <taxon>Chloroflexota</taxon>
        <taxon>Chloroflexia</taxon>
        <taxon>Chloroflexales</taxon>
        <taxon>Chloroflexineae</taxon>
        <taxon>Oscillochloridaceae</taxon>
        <taxon>Candidatus Viridilinea</taxon>
    </lineage>
</organism>
<reference evidence="2" key="1">
    <citation type="submission" date="2017-08" db="EMBL/GenBank/DDBJ databases">
        <authorList>
            <person name="Grouzdev D.S."/>
            <person name="Gaisin V.A."/>
            <person name="Rysina M.S."/>
            <person name="Gorlenko V.M."/>
        </authorList>
    </citation>
    <scope>NUCLEOTIDE SEQUENCE [LARGE SCALE GENOMIC DNA]</scope>
    <source>
        <strain evidence="2">Kir15-3F</strain>
    </source>
</reference>
<dbReference type="OrthoDB" id="464420at2"/>
<gene>
    <name evidence="1" type="ORF">CJ255_17975</name>
</gene>
<dbReference type="AlphaFoldDB" id="A0A2A6RFG0"/>
<evidence type="ECO:0008006" key="3">
    <source>
        <dbReference type="Google" id="ProtNLM"/>
    </source>
</evidence>
<accession>A0A2A6RFG0</accession>
<keyword evidence="2" id="KW-1185">Reference proteome</keyword>
<sequence length="76" mass="8552">MMTLTTLEQEILTQLHHLALAQQREVLAFVRTLTTMPVGIPGKELLAFAGTIEYHDLAMLQQAIESDCAKVNLDEW</sequence>
<dbReference type="EMBL" id="NQWI01000119">
    <property type="protein sequence ID" value="PDW01671.1"/>
    <property type="molecule type" value="Genomic_DNA"/>
</dbReference>
<proteinExistence type="predicted"/>
<dbReference type="RefSeq" id="WP_097645478.1">
    <property type="nucleotide sequence ID" value="NZ_NQWI01000119.1"/>
</dbReference>
<name>A0A2A6RFG0_9CHLR</name>
<evidence type="ECO:0000313" key="1">
    <source>
        <dbReference type="EMBL" id="PDW01671.1"/>
    </source>
</evidence>
<dbReference type="Proteomes" id="UP000220527">
    <property type="component" value="Unassembled WGS sequence"/>
</dbReference>